<reference evidence="6 7" key="1">
    <citation type="submission" date="2017-04" db="EMBL/GenBank/DDBJ databases">
        <authorList>
            <person name="Afonso C.L."/>
            <person name="Miller P.J."/>
            <person name="Scott M.A."/>
            <person name="Spackman E."/>
            <person name="Goraichik I."/>
            <person name="Dimitrov K.M."/>
            <person name="Suarez D.L."/>
            <person name="Swayne D.E."/>
        </authorList>
    </citation>
    <scope>NUCLEOTIDE SEQUENCE [LARGE SCALE GENOMIC DNA]</scope>
    <source>
        <strain evidence="6 7">USBA 355</strain>
    </source>
</reference>
<organism evidence="6 7">
    <name type="scientific">Tistlia consotensis USBA 355</name>
    <dbReference type="NCBI Taxonomy" id="560819"/>
    <lineage>
        <taxon>Bacteria</taxon>
        <taxon>Pseudomonadati</taxon>
        <taxon>Pseudomonadota</taxon>
        <taxon>Alphaproteobacteria</taxon>
        <taxon>Rhodospirillales</taxon>
        <taxon>Rhodovibrionaceae</taxon>
        <taxon>Tistlia</taxon>
    </lineage>
</organism>
<feature type="DNA-binding region" description="H-T-H motif" evidence="4">
    <location>
        <begin position="29"/>
        <end position="48"/>
    </location>
</feature>
<dbReference type="PROSITE" id="PS50977">
    <property type="entry name" value="HTH_TETR_2"/>
    <property type="match status" value="1"/>
</dbReference>
<dbReference type="PANTHER" id="PTHR47506">
    <property type="entry name" value="TRANSCRIPTIONAL REGULATORY PROTEIN"/>
    <property type="match status" value="1"/>
</dbReference>
<dbReference type="InterPro" id="IPR036271">
    <property type="entry name" value="Tet_transcr_reg_TetR-rel_C_sf"/>
</dbReference>
<dbReference type="EMBL" id="FWZX01000017">
    <property type="protein sequence ID" value="SMF48189.1"/>
    <property type="molecule type" value="Genomic_DNA"/>
</dbReference>
<dbReference type="STRING" id="560819.SAMN05428998_11754"/>
<keyword evidence="3" id="KW-0804">Transcription</keyword>
<feature type="domain" description="HTH tetR-type" evidence="5">
    <location>
        <begin position="6"/>
        <end position="66"/>
    </location>
</feature>
<dbReference type="RefSeq" id="WP_085124287.1">
    <property type="nucleotide sequence ID" value="NZ_FWZX01000017.1"/>
</dbReference>
<name>A0A1Y6C6S8_9PROT</name>
<dbReference type="Gene3D" id="1.10.357.10">
    <property type="entry name" value="Tetracycline Repressor, domain 2"/>
    <property type="match status" value="1"/>
</dbReference>
<sequence length="190" mass="20680">MPRRRSFEPEEALRSIMEAFWAGGYEGTSIQDLEAAAGLKKQSLYRLFGDKRGMYLAALGLYEREQFALAEAELGGEGTVRERFERLLDGVIARATEQGDRRGCLICNASVDQAALDAATGREVTAMLARLEAMFERSLAGAALFRGGPAGRRRAARKLLAGYVGLRVLVKTGLPEALLQDAKEALLEGL</sequence>
<keyword evidence="1" id="KW-0805">Transcription regulation</keyword>
<accession>A0A1Y6C6S8</accession>
<dbReference type="SUPFAM" id="SSF46689">
    <property type="entry name" value="Homeodomain-like"/>
    <property type="match status" value="1"/>
</dbReference>
<evidence type="ECO:0000313" key="7">
    <source>
        <dbReference type="Proteomes" id="UP000192917"/>
    </source>
</evidence>
<proteinExistence type="predicted"/>
<evidence type="ECO:0000256" key="3">
    <source>
        <dbReference type="ARBA" id="ARBA00023163"/>
    </source>
</evidence>
<dbReference type="Pfam" id="PF00440">
    <property type="entry name" value="TetR_N"/>
    <property type="match status" value="1"/>
</dbReference>
<dbReference type="Gene3D" id="1.10.10.60">
    <property type="entry name" value="Homeodomain-like"/>
    <property type="match status" value="1"/>
</dbReference>
<keyword evidence="7" id="KW-1185">Reference proteome</keyword>
<dbReference type="PANTHER" id="PTHR47506:SF10">
    <property type="entry name" value="TRANSCRIPTIONAL REGULATORY PROTEIN"/>
    <property type="match status" value="1"/>
</dbReference>
<evidence type="ECO:0000256" key="1">
    <source>
        <dbReference type="ARBA" id="ARBA00023015"/>
    </source>
</evidence>
<dbReference type="InterPro" id="IPR009057">
    <property type="entry name" value="Homeodomain-like_sf"/>
</dbReference>
<evidence type="ECO:0000313" key="6">
    <source>
        <dbReference type="EMBL" id="SMF48189.1"/>
    </source>
</evidence>
<dbReference type="GO" id="GO:0003677">
    <property type="term" value="F:DNA binding"/>
    <property type="evidence" value="ECO:0007669"/>
    <property type="project" value="UniProtKB-UniRule"/>
</dbReference>
<protein>
    <submittedName>
        <fullName evidence="6">Transcriptional regulator, TetR family</fullName>
    </submittedName>
</protein>
<evidence type="ECO:0000256" key="4">
    <source>
        <dbReference type="PROSITE-ProRule" id="PRU00335"/>
    </source>
</evidence>
<gene>
    <name evidence="6" type="ORF">SAMN05428998_11754</name>
</gene>
<dbReference type="Proteomes" id="UP000192917">
    <property type="component" value="Unassembled WGS sequence"/>
</dbReference>
<dbReference type="AlphaFoldDB" id="A0A1Y6C6S8"/>
<dbReference type="InterPro" id="IPR001647">
    <property type="entry name" value="HTH_TetR"/>
</dbReference>
<keyword evidence="2 4" id="KW-0238">DNA-binding</keyword>
<dbReference type="SUPFAM" id="SSF48498">
    <property type="entry name" value="Tetracyclin repressor-like, C-terminal domain"/>
    <property type="match status" value="1"/>
</dbReference>
<evidence type="ECO:0000256" key="2">
    <source>
        <dbReference type="ARBA" id="ARBA00023125"/>
    </source>
</evidence>
<evidence type="ECO:0000259" key="5">
    <source>
        <dbReference type="PROSITE" id="PS50977"/>
    </source>
</evidence>